<dbReference type="PANTHER" id="PTHR34203:SF15">
    <property type="entry name" value="SLL1173 PROTEIN"/>
    <property type="match status" value="1"/>
</dbReference>
<evidence type="ECO:0000313" key="2">
    <source>
        <dbReference type="EMBL" id="SVB20345.1"/>
    </source>
</evidence>
<dbReference type="PANTHER" id="PTHR34203">
    <property type="entry name" value="METHYLTRANSFERASE, FKBM FAMILY PROTEIN"/>
    <property type="match status" value="1"/>
</dbReference>
<dbReference type="InterPro" id="IPR029063">
    <property type="entry name" value="SAM-dependent_MTases_sf"/>
</dbReference>
<dbReference type="InterPro" id="IPR052514">
    <property type="entry name" value="SAM-dependent_MTase"/>
</dbReference>
<dbReference type="AlphaFoldDB" id="A0A382C2P3"/>
<protein>
    <recommendedName>
        <fullName evidence="1">Methyltransferase FkbM domain-containing protein</fullName>
    </recommendedName>
</protein>
<dbReference type="Gene3D" id="3.40.50.150">
    <property type="entry name" value="Vaccinia Virus protein VP39"/>
    <property type="match status" value="1"/>
</dbReference>
<sequence length="371" mass="42477">MDISKNIGLLYYFIPFLKSPSIIENKLSIVLSLFFGQKSIKIKIRNLPPLIFNIVDYGLMINFVGTLAFSTNYSLVDKKYVELSFDFNHKFRIPIYEHSEEDKNLIELLYLCSRDGADFITDKNENITEFRNKTLKIYEGKGKKIIETFSGIKFYLDSIHPGNTIMECFTDDIHTIRYSDTMTGKTVVDVGAECGDTPLYYASKGAKVFAFEPILSNFNSMLRNISLNPTLSKKIVPINAAVGKDGTLNFFQSPETPTIGSSFVYNRYGDKAKTTEVKGYSFERIIKEFNINTIDLLKLDCKGCDIYLNREILKYVVEVKIEYMSQFTSKKLEELKQLLETSGFVCTIYRTSPFSRISNKLNGHIYGKKIK</sequence>
<dbReference type="SUPFAM" id="SSF53335">
    <property type="entry name" value="S-adenosyl-L-methionine-dependent methyltransferases"/>
    <property type="match status" value="1"/>
</dbReference>
<dbReference type="EMBL" id="UINC01032530">
    <property type="protein sequence ID" value="SVB20345.1"/>
    <property type="molecule type" value="Genomic_DNA"/>
</dbReference>
<name>A0A382C2P3_9ZZZZ</name>
<gene>
    <name evidence="2" type="ORF">METZ01_LOCUS173199</name>
</gene>
<proteinExistence type="predicted"/>
<reference evidence="2" key="1">
    <citation type="submission" date="2018-05" db="EMBL/GenBank/DDBJ databases">
        <authorList>
            <person name="Lanie J.A."/>
            <person name="Ng W.-L."/>
            <person name="Kazmierczak K.M."/>
            <person name="Andrzejewski T.M."/>
            <person name="Davidsen T.M."/>
            <person name="Wayne K.J."/>
            <person name="Tettelin H."/>
            <person name="Glass J.I."/>
            <person name="Rusch D."/>
            <person name="Podicherti R."/>
            <person name="Tsui H.-C.T."/>
            <person name="Winkler M.E."/>
        </authorList>
    </citation>
    <scope>NUCLEOTIDE SEQUENCE</scope>
</reference>
<dbReference type="NCBIfam" id="TIGR01444">
    <property type="entry name" value="fkbM_fam"/>
    <property type="match status" value="1"/>
</dbReference>
<feature type="domain" description="Methyltransferase FkbM" evidence="1">
    <location>
        <begin position="189"/>
        <end position="305"/>
    </location>
</feature>
<dbReference type="Pfam" id="PF05050">
    <property type="entry name" value="Methyltransf_21"/>
    <property type="match status" value="1"/>
</dbReference>
<dbReference type="InterPro" id="IPR006342">
    <property type="entry name" value="FkbM_mtfrase"/>
</dbReference>
<accession>A0A382C2P3</accession>
<organism evidence="2">
    <name type="scientific">marine metagenome</name>
    <dbReference type="NCBI Taxonomy" id="408172"/>
    <lineage>
        <taxon>unclassified sequences</taxon>
        <taxon>metagenomes</taxon>
        <taxon>ecological metagenomes</taxon>
    </lineage>
</organism>
<evidence type="ECO:0000259" key="1">
    <source>
        <dbReference type="Pfam" id="PF05050"/>
    </source>
</evidence>